<dbReference type="EMBL" id="CAJNON010005538">
    <property type="protein sequence ID" value="CAF1536037.1"/>
    <property type="molecule type" value="Genomic_DNA"/>
</dbReference>
<dbReference type="Gene3D" id="2.40.70.10">
    <property type="entry name" value="Acid Proteases"/>
    <property type="match status" value="1"/>
</dbReference>
<feature type="non-terminal residue" evidence="1">
    <location>
        <position position="1"/>
    </location>
</feature>
<dbReference type="OrthoDB" id="778454at2759"/>
<gene>
    <name evidence="1" type="ORF">VCS650_LOCUS43868</name>
</gene>
<dbReference type="AlphaFoldDB" id="A0A815W185"/>
<evidence type="ECO:0000313" key="2">
    <source>
        <dbReference type="Proteomes" id="UP000663891"/>
    </source>
</evidence>
<dbReference type="InterPro" id="IPR021109">
    <property type="entry name" value="Peptidase_aspartic_dom_sf"/>
</dbReference>
<comment type="caution">
    <text evidence="1">The sequence shown here is derived from an EMBL/GenBank/DDBJ whole genome shotgun (WGS) entry which is preliminary data.</text>
</comment>
<dbReference type="Proteomes" id="UP000663891">
    <property type="component" value="Unassembled WGS sequence"/>
</dbReference>
<organism evidence="1 2">
    <name type="scientific">Adineta steineri</name>
    <dbReference type="NCBI Taxonomy" id="433720"/>
    <lineage>
        <taxon>Eukaryota</taxon>
        <taxon>Metazoa</taxon>
        <taxon>Spiralia</taxon>
        <taxon>Gnathifera</taxon>
        <taxon>Rotifera</taxon>
        <taxon>Eurotatoria</taxon>
        <taxon>Bdelloidea</taxon>
        <taxon>Adinetida</taxon>
        <taxon>Adinetidae</taxon>
        <taxon>Adineta</taxon>
    </lineage>
</organism>
<name>A0A815W185_9BILA</name>
<sequence length="101" mass="11177">FSIPNTLIDFVAAINVMTMEALRNLKIYNIRPTPTILELTDRSKVNPEGVVDDVIVSIDSWEYPVDFIILQPKSNLGGHPLILGAKVMQAITEDSLKILAT</sequence>
<evidence type="ECO:0000313" key="1">
    <source>
        <dbReference type="EMBL" id="CAF1536037.1"/>
    </source>
</evidence>
<protein>
    <submittedName>
        <fullName evidence="1">Uncharacterized protein</fullName>
    </submittedName>
</protein>
<reference evidence="1" key="1">
    <citation type="submission" date="2021-02" db="EMBL/GenBank/DDBJ databases">
        <authorList>
            <person name="Nowell W R."/>
        </authorList>
    </citation>
    <scope>NUCLEOTIDE SEQUENCE</scope>
</reference>
<dbReference type="CDD" id="cd00303">
    <property type="entry name" value="retropepsin_like"/>
    <property type="match status" value="1"/>
</dbReference>
<accession>A0A815W185</accession>
<proteinExistence type="predicted"/>
<dbReference type="PANTHER" id="PTHR33067">
    <property type="entry name" value="RNA-DIRECTED DNA POLYMERASE-RELATED"/>
    <property type="match status" value="1"/>
</dbReference>